<evidence type="ECO:0000313" key="11">
    <source>
        <dbReference type="Proteomes" id="UP000093391"/>
    </source>
</evidence>
<dbReference type="SUPFAM" id="SSF47384">
    <property type="entry name" value="Homodimeric domain of signal transducing histidine kinase"/>
    <property type="match status" value="1"/>
</dbReference>
<dbReference type="PROSITE" id="PS50109">
    <property type="entry name" value="HIS_KIN"/>
    <property type="match status" value="1"/>
</dbReference>
<sequence>MKAAQPAISLQQSLIQKAMHSSILAGLLAWLLMVAISLYQAMQTHDQIMDEIADMLMISDLNSISAQQLEELSDEFDVHYQLYGQQQLLAQSEDYPTFLPTTIPQQLAQHDDDEVFSFLIADGQLWRRYQATQSEQALAVTLYQPLSSRFQEMLHSMLLFALILLVLWGILWLLLRRSIAQQLAPFKQLSQAIADKSSHDLSPIIAPQPALIELQPIVQQLNYLLQGLDRALQAEQRFTADASHELRSPLSALSMRLQLLSRKYADENPNLLEDLERMQQDLTRSTQILEQLLLLARLDPTDLQDLPQQLINLPELLEDALALLQPQIQQRQSQLHVVLAPLFIQGNPELIFTCLRNILDNAIRYMPQQGDLYVSAEQTHQAIQIYIENSGEINAEVLTHLGERFYRALGSKTQGSGLGLSICHQIMAIHHGQLYYAISSYGGLKVCLRFNRVAR</sequence>
<name>A0A1B2LY29_9GAMM</name>
<evidence type="ECO:0000256" key="5">
    <source>
        <dbReference type="ARBA" id="ARBA00022692"/>
    </source>
</evidence>
<proteinExistence type="predicted"/>
<dbReference type="EMBL" id="CP016895">
    <property type="protein sequence ID" value="AOA57858.1"/>
    <property type="molecule type" value="Genomic_DNA"/>
</dbReference>
<dbReference type="OrthoDB" id="9809766at2"/>
<dbReference type="SUPFAM" id="SSF55874">
    <property type="entry name" value="ATPase domain of HSP90 chaperone/DNA topoisomerase II/histidine kinase"/>
    <property type="match status" value="1"/>
</dbReference>
<evidence type="ECO:0000256" key="2">
    <source>
        <dbReference type="ARBA" id="ARBA00012438"/>
    </source>
</evidence>
<dbReference type="AlphaFoldDB" id="A0A1B2LY29"/>
<dbReference type="KEGG" id="ala:BFG52_05485"/>
<evidence type="ECO:0000256" key="6">
    <source>
        <dbReference type="ARBA" id="ARBA00022777"/>
    </source>
</evidence>
<keyword evidence="4" id="KW-0808">Transferase</keyword>
<dbReference type="SMART" id="SM00388">
    <property type="entry name" value="HisKA"/>
    <property type="match status" value="1"/>
</dbReference>
<protein>
    <recommendedName>
        <fullName evidence="2">histidine kinase</fullName>
        <ecNumber evidence="2">2.7.13.3</ecNumber>
    </recommendedName>
</protein>
<feature type="transmembrane region" description="Helical" evidence="8">
    <location>
        <begin position="21"/>
        <end position="42"/>
    </location>
</feature>
<dbReference type="GO" id="GO:0005886">
    <property type="term" value="C:plasma membrane"/>
    <property type="evidence" value="ECO:0007669"/>
    <property type="project" value="TreeGrafter"/>
</dbReference>
<evidence type="ECO:0000259" key="9">
    <source>
        <dbReference type="PROSITE" id="PS50109"/>
    </source>
</evidence>
<dbReference type="InterPro" id="IPR005467">
    <property type="entry name" value="His_kinase_dom"/>
</dbReference>
<keyword evidence="5 8" id="KW-0812">Transmembrane</keyword>
<dbReference type="EC" id="2.7.13.3" evidence="2"/>
<gene>
    <name evidence="10" type="ORF">BFG52_05485</name>
</gene>
<dbReference type="GO" id="GO:0000155">
    <property type="term" value="F:phosphorelay sensor kinase activity"/>
    <property type="evidence" value="ECO:0007669"/>
    <property type="project" value="InterPro"/>
</dbReference>
<evidence type="ECO:0000256" key="8">
    <source>
        <dbReference type="SAM" id="Phobius"/>
    </source>
</evidence>
<evidence type="ECO:0000256" key="3">
    <source>
        <dbReference type="ARBA" id="ARBA00022553"/>
    </source>
</evidence>
<dbReference type="PANTHER" id="PTHR45436:SF5">
    <property type="entry name" value="SENSOR HISTIDINE KINASE TRCS"/>
    <property type="match status" value="1"/>
</dbReference>
<organism evidence="10 11">
    <name type="scientific">Acinetobacter larvae</name>
    <dbReference type="NCBI Taxonomy" id="1789224"/>
    <lineage>
        <taxon>Bacteria</taxon>
        <taxon>Pseudomonadati</taxon>
        <taxon>Pseudomonadota</taxon>
        <taxon>Gammaproteobacteria</taxon>
        <taxon>Moraxellales</taxon>
        <taxon>Moraxellaceae</taxon>
        <taxon>Acinetobacter</taxon>
    </lineage>
</organism>
<dbReference type="Pfam" id="PF02518">
    <property type="entry name" value="HATPase_c"/>
    <property type="match status" value="1"/>
</dbReference>
<dbReference type="STRING" id="1789224.BFG52_05485"/>
<dbReference type="InterPro" id="IPR036890">
    <property type="entry name" value="HATPase_C_sf"/>
</dbReference>
<keyword evidence="7 8" id="KW-1133">Transmembrane helix</keyword>
<keyword evidence="6" id="KW-0418">Kinase</keyword>
<accession>A0A1B2LY29</accession>
<dbReference type="PANTHER" id="PTHR45436">
    <property type="entry name" value="SENSOR HISTIDINE KINASE YKOH"/>
    <property type="match status" value="1"/>
</dbReference>
<evidence type="ECO:0000313" key="10">
    <source>
        <dbReference type="EMBL" id="AOA57858.1"/>
    </source>
</evidence>
<dbReference type="InterPro" id="IPR050428">
    <property type="entry name" value="TCS_sensor_his_kinase"/>
</dbReference>
<comment type="catalytic activity">
    <reaction evidence="1">
        <text>ATP + protein L-histidine = ADP + protein N-phospho-L-histidine.</text>
        <dbReference type="EC" id="2.7.13.3"/>
    </reaction>
</comment>
<dbReference type="InterPro" id="IPR003661">
    <property type="entry name" value="HisK_dim/P_dom"/>
</dbReference>
<keyword evidence="8" id="KW-0472">Membrane</keyword>
<dbReference type="Pfam" id="PF00512">
    <property type="entry name" value="HisKA"/>
    <property type="match status" value="1"/>
</dbReference>
<feature type="domain" description="Histidine kinase" evidence="9">
    <location>
        <begin position="241"/>
        <end position="454"/>
    </location>
</feature>
<dbReference type="Gene3D" id="3.30.565.10">
    <property type="entry name" value="Histidine kinase-like ATPase, C-terminal domain"/>
    <property type="match status" value="1"/>
</dbReference>
<dbReference type="SMART" id="SM00387">
    <property type="entry name" value="HATPase_c"/>
    <property type="match status" value="1"/>
</dbReference>
<dbReference type="RefSeq" id="WP_067553410.1">
    <property type="nucleotide sequence ID" value="NZ_CP016895.1"/>
</dbReference>
<dbReference type="Proteomes" id="UP000093391">
    <property type="component" value="Chromosome"/>
</dbReference>
<evidence type="ECO:0000256" key="1">
    <source>
        <dbReference type="ARBA" id="ARBA00000085"/>
    </source>
</evidence>
<dbReference type="InterPro" id="IPR036097">
    <property type="entry name" value="HisK_dim/P_sf"/>
</dbReference>
<evidence type="ECO:0000256" key="7">
    <source>
        <dbReference type="ARBA" id="ARBA00022989"/>
    </source>
</evidence>
<evidence type="ECO:0000256" key="4">
    <source>
        <dbReference type="ARBA" id="ARBA00022679"/>
    </source>
</evidence>
<feature type="transmembrane region" description="Helical" evidence="8">
    <location>
        <begin position="153"/>
        <end position="175"/>
    </location>
</feature>
<dbReference type="InterPro" id="IPR003594">
    <property type="entry name" value="HATPase_dom"/>
</dbReference>
<dbReference type="CDD" id="cd00082">
    <property type="entry name" value="HisKA"/>
    <property type="match status" value="1"/>
</dbReference>
<dbReference type="Gene3D" id="1.10.287.130">
    <property type="match status" value="1"/>
</dbReference>
<keyword evidence="3" id="KW-0597">Phosphoprotein</keyword>
<keyword evidence="11" id="KW-1185">Reference proteome</keyword>
<reference evidence="10 11" key="1">
    <citation type="submission" date="2016-08" db="EMBL/GenBank/DDBJ databases">
        <authorList>
            <person name="Seilhamer J.J."/>
        </authorList>
    </citation>
    <scope>NUCLEOTIDE SEQUENCE [LARGE SCALE GENOMIC DNA]</scope>
    <source>
        <strain evidence="10 11">BRTC-1</strain>
    </source>
</reference>